<evidence type="ECO:0000313" key="1">
    <source>
        <dbReference type="EMBL" id="CEK59503.1"/>
    </source>
</evidence>
<reference evidence="1" key="1">
    <citation type="submission" date="2014-12" db="EMBL/GenBank/DDBJ databases">
        <title>Insight into the proteome of Arion vulgaris.</title>
        <authorList>
            <person name="Aradska J."/>
            <person name="Bulat T."/>
            <person name="Smidak R."/>
            <person name="Sarate P."/>
            <person name="Gangsoo J."/>
            <person name="Sialana F."/>
            <person name="Bilban M."/>
            <person name="Lubec G."/>
        </authorList>
    </citation>
    <scope>NUCLEOTIDE SEQUENCE</scope>
    <source>
        <tissue evidence="1">Skin</tissue>
    </source>
</reference>
<protein>
    <submittedName>
        <fullName evidence="1">Uncharacterized protein</fullName>
    </submittedName>
</protein>
<dbReference type="AlphaFoldDB" id="A0A0B6YTF6"/>
<name>A0A0B6YTF6_9EUPU</name>
<feature type="non-terminal residue" evidence="1">
    <location>
        <position position="93"/>
    </location>
</feature>
<gene>
    <name evidence="1" type="primary">ORF36532</name>
</gene>
<proteinExistence type="predicted"/>
<dbReference type="EMBL" id="HACG01012638">
    <property type="protein sequence ID" value="CEK59503.1"/>
    <property type="molecule type" value="Transcribed_RNA"/>
</dbReference>
<sequence length="93" mass="10969">MHFLNVIPKIVARDTELVRTELVHCTTITADGRPFLPTGTEPYNGNPMQCIQFFAFRPFLIKGYMRVDRNKVKIREREMGVEKEREEGGERWR</sequence>
<accession>A0A0B6YTF6</accession>
<organism evidence="1">
    <name type="scientific">Arion vulgaris</name>
    <dbReference type="NCBI Taxonomy" id="1028688"/>
    <lineage>
        <taxon>Eukaryota</taxon>
        <taxon>Metazoa</taxon>
        <taxon>Spiralia</taxon>
        <taxon>Lophotrochozoa</taxon>
        <taxon>Mollusca</taxon>
        <taxon>Gastropoda</taxon>
        <taxon>Heterobranchia</taxon>
        <taxon>Euthyneura</taxon>
        <taxon>Panpulmonata</taxon>
        <taxon>Eupulmonata</taxon>
        <taxon>Stylommatophora</taxon>
        <taxon>Helicina</taxon>
        <taxon>Arionoidea</taxon>
        <taxon>Arionidae</taxon>
        <taxon>Arion</taxon>
    </lineage>
</organism>